<feature type="transmembrane region" description="Helical" evidence="1">
    <location>
        <begin position="34"/>
        <end position="50"/>
    </location>
</feature>
<dbReference type="EMBL" id="MCHY01000006">
    <property type="protein sequence ID" value="RKD26045.1"/>
    <property type="molecule type" value="Genomic_DNA"/>
</dbReference>
<accession>A0A419SP55</accession>
<keyword evidence="3" id="KW-1185">Reference proteome</keyword>
<reference evidence="2 3" key="1">
    <citation type="submission" date="2016-08" db="EMBL/GenBank/DDBJ databases">
        <title>Novel Firmicute Genomes.</title>
        <authorList>
            <person name="Poppleton D.I."/>
            <person name="Gribaldo S."/>
        </authorList>
    </citation>
    <scope>NUCLEOTIDE SEQUENCE [LARGE SCALE GENOMIC DNA]</scope>
    <source>
        <strain evidence="2 3">RAOx-1</strain>
    </source>
</reference>
<feature type="transmembrane region" description="Helical" evidence="1">
    <location>
        <begin position="5"/>
        <end position="22"/>
    </location>
</feature>
<evidence type="ECO:0008006" key="4">
    <source>
        <dbReference type="Google" id="ProtNLM"/>
    </source>
</evidence>
<keyword evidence="1" id="KW-1133">Transmembrane helix</keyword>
<gene>
    <name evidence="2" type="ORF">BEP19_02300</name>
</gene>
<sequence>MIDIFGYLFTFVANFLLSYFWIYDQASFGKSLRFSIFITLVVVVMDWIIRKRITDSSTDRY</sequence>
<evidence type="ECO:0000256" key="1">
    <source>
        <dbReference type="SAM" id="Phobius"/>
    </source>
</evidence>
<evidence type="ECO:0000313" key="2">
    <source>
        <dbReference type="EMBL" id="RKD26045.1"/>
    </source>
</evidence>
<proteinExistence type="predicted"/>
<comment type="caution">
    <text evidence="2">The sequence shown here is derived from an EMBL/GenBank/DDBJ whole genome shotgun (WGS) entry which is preliminary data.</text>
</comment>
<keyword evidence="1" id="KW-0812">Transmembrane</keyword>
<dbReference type="Proteomes" id="UP000284219">
    <property type="component" value="Unassembled WGS sequence"/>
</dbReference>
<organism evidence="2 3">
    <name type="scientific">Ammoniphilus oxalaticus</name>
    <dbReference type="NCBI Taxonomy" id="66863"/>
    <lineage>
        <taxon>Bacteria</taxon>
        <taxon>Bacillati</taxon>
        <taxon>Bacillota</taxon>
        <taxon>Bacilli</taxon>
        <taxon>Bacillales</taxon>
        <taxon>Paenibacillaceae</taxon>
        <taxon>Aneurinibacillus group</taxon>
        <taxon>Ammoniphilus</taxon>
    </lineage>
</organism>
<keyword evidence="1" id="KW-0472">Membrane</keyword>
<dbReference type="AlphaFoldDB" id="A0A419SP55"/>
<evidence type="ECO:0000313" key="3">
    <source>
        <dbReference type="Proteomes" id="UP000284219"/>
    </source>
</evidence>
<name>A0A419SP55_9BACL</name>
<protein>
    <recommendedName>
        <fullName evidence="4">GtrA-like protein domain-containing protein</fullName>
    </recommendedName>
</protein>